<sequence length="172" mass="19828">MKLPGEIYIEENGVFQLDCSAALWSTDQIHTLYHAAGTFLCDADFVAETEKFLVLIEYKNASIPNAANPDRFKPSSPQKIDNIARKFYDSLHYLTLEAKNKPLRYVYIVEYPQAGVTERKMLRNAIANKLPFKMQQGRQRKLVDDFEVLSISEWNEHAEYAVFPLTPVYPFS</sequence>
<accession>A0A098AVS0</accession>
<reference evidence="1" key="1">
    <citation type="submission" date="2014-07" db="EMBL/GenBank/DDBJ databases">
        <authorList>
            <person name="Hornung V.Bastian."/>
        </authorList>
    </citation>
    <scope>NUCLEOTIDE SEQUENCE</scope>
    <source>
        <strain evidence="1">PCE-S</strain>
    </source>
</reference>
<protein>
    <submittedName>
        <fullName evidence="1">Uncharacterized protein</fullName>
    </submittedName>
</protein>
<evidence type="ECO:0000313" key="1">
    <source>
        <dbReference type="EMBL" id="CDX00684.1"/>
    </source>
</evidence>
<organism evidence="1">
    <name type="scientific">Desulfitobacterium hafniense</name>
    <name type="common">Desulfitobacterium frappieri</name>
    <dbReference type="NCBI Taxonomy" id="49338"/>
    <lineage>
        <taxon>Bacteria</taxon>
        <taxon>Bacillati</taxon>
        <taxon>Bacillota</taxon>
        <taxon>Clostridia</taxon>
        <taxon>Eubacteriales</taxon>
        <taxon>Desulfitobacteriaceae</taxon>
        <taxon>Desulfitobacterium</taxon>
    </lineage>
</organism>
<dbReference type="PATRIC" id="fig|49338.4.peg.856"/>
<dbReference type="AlphaFoldDB" id="A0A098AVS0"/>
<proteinExistence type="predicted"/>
<dbReference type="EMBL" id="LK996017">
    <property type="protein sequence ID" value="CDX00684.1"/>
    <property type="molecule type" value="Genomic_DNA"/>
</dbReference>
<gene>
    <name evidence="1" type="ORF">DPCES_0797</name>
</gene>
<dbReference type="RefSeq" id="WP_015942916.1">
    <property type="nucleotide sequence ID" value="NZ_LK996017.1"/>
</dbReference>
<name>A0A098AVS0_DESHA</name>